<dbReference type="PANTHER" id="PTHR14494">
    <property type="entry name" value="ALADIN/ADRACALIN/AAAS"/>
    <property type="match status" value="1"/>
</dbReference>
<dbReference type="GO" id="GO:0005643">
    <property type="term" value="C:nuclear pore"/>
    <property type="evidence" value="ECO:0007669"/>
    <property type="project" value="TreeGrafter"/>
</dbReference>
<reference evidence="1 2" key="1">
    <citation type="journal article" date="2015" name="Sci. Rep.">
        <title>The genome of Leishmania panamensis: insights into genomics of the L. (Viannia) subgenus.</title>
        <authorList>
            <person name="Llanes A."/>
            <person name="Restrepo C.M."/>
            <person name="Vecchio G.D."/>
            <person name="Anguizola F.J."/>
            <person name="Lleonart R."/>
        </authorList>
    </citation>
    <scope>NUCLEOTIDE SEQUENCE [LARGE SCALE GENOMIC DNA]</scope>
    <source>
        <strain evidence="1 2">MHOM/PA/94/PSC-1</strain>
    </source>
</reference>
<dbReference type="GO" id="GO:0006913">
    <property type="term" value="P:nucleocytoplasmic transport"/>
    <property type="evidence" value="ECO:0007669"/>
    <property type="project" value="TreeGrafter"/>
</dbReference>
<dbReference type="RefSeq" id="XP_010697108.1">
    <property type="nucleotide sequence ID" value="XM_010698806.1"/>
</dbReference>
<keyword evidence="2" id="KW-1185">Reference proteome</keyword>
<dbReference type="SUPFAM" id="SSF50978">
    <property type="entry name" value="WD40 repeat-like"/>
    <property type="match status" value="1"/>
</dbReference>
<dbReference type="Proteomes" id="UP000063063">
    <property type="component" value="Chromosome 13"/>
</dbReference>
<proteinExistence type="predicted"/>
<dbReference type="InterPro" id="IPR015943">
    <property type="entry name" value="WD40/YVTN_repeat-like_dom_sf"/>
</dbReference>
<dbReference type="eggNOG" id="ENOG502RXPM">
    <property type="taxonomic scope" value="Eukaryota"/>
</dbReference>
<dbReference type="AlphaFoldDB" id="A0A088RKU6"/>
<dbReference type="PANTHER" id="PTHR14494:SF0">
    <property type="entry name" value="ALADIN"/>
    <property type="match status" value="1"/>
</dbReference>
<evidence type="ECO:0000313" key="1">
    <source>
        <dbReference type="EMBL" id="AIN96455.1"/>
    </source>
</evidence>
<dbReference type="InterPro" id="IPR045139">
    <property type="entry name" value="Aladin"/>
</dbReference>
<organism evidence="1 2">
    <name type="scientific">Leishmania panamensis</name>
    <dbReference type="NCBI Taxonomy" id="5679"/>
    <lineage>
        <taxon>Eukaryota</taxon>
        <taxon>Discoba</taxon>
        <taxon>Euglenozoa</taxon>
        <taxon>Kinetoplastea</taxon>
        <taxon>Metakinetoplastina</taxon>
        <taxon>Trypanosomatida</taxon>
        <taxon>Trypanosomatidae</taxon>
        <taxon>Leishmaniinae</taxon>
        <taxon>Leishmania</taxon>
        <taxon>Leishmania guyanensis species complex</taxon>
    </lineage>
</organism>
<dbReference type="Gene3D" id="2.130.10.10">
    <property type="entry name" value="YVTN repeat-like/Quinoprotein amine dehydrogenase"/>
    <property type="match status" value="1"/>
</dbReference>
<dbReference type="VEuPathDB" id="TriTrypDB:LPAL13_290030300"/>
<dbReference type="VEuPathDB" id="TriTrypDB:LPMP_130250"/>
<dbReference type="GeneID" id="22573135"/>
<dbReference type="KEGG" id="lpan:LPMP_130250"/>
<accession>A0A088RKU6</accession>
<dbReference type="InterPro" id="IPR036322">
    <property type="entry name" value="WD40_repeat_dom_sf"/>
</dbReference>
<sequence>MFEPLCELLVEDPQALIEDERVLGEKAGRLFGFRDFSAYAALGGAVYPPLRCANDGVVAWDAVHGMNGSNNGNGRTRATDSASSLSADGAAVLTSSSLHGQAEMDTRWWSSLATAIEAHRRARPGCRSWLRQLCSSAPHLLPYLARCLIKTVSFVLPGLRSIFPTALPSARLVLRARRSRCGGPERVTGLSFHSSYMWLAVAVEEGGADASTRVVVYDVGEERVICVLTHAFQKEVSWLQWKPQSRDVLAVGCCGGVLLWRLLAASSDRTADASWSVAKTLASADAAARVLFYPTSSGVTITAGAFAHQDANTLACASNADTRLFFLQLNEPPFHPQACGTVVVPSVDGGLGQVVFDDNDLFLLCTVCEHGSLALVRIRPSPMSASGAASAAAFQSCVVPTPAPVDCVVRATGLGPSLYFLSTAGLEGVLLARINPFIGVEVVSMISTGLYRGVGGCVTRFECSRRRLWIQTETNHLLVCRCGLRDGVISLIPIGVTAMEVVEMASFAGCKTGSLVAALEVDGTIQFLPSYHG</sequence>
<evidence type="ECO:0000313" key="2">
    <source>
        <dbReference type="Proteomes" id="UP000063063"/>
    </source>
</evidence>
<protein>
    <submittedName>
        <fullName evidence="1">Uncharacterized protein</fullName>
    </submittedName>
</protein>
<name>A0A088RKU6_LEIPA</name>
<dbReference type="EMBL" id="CP009382">
    <property type="protein sequence ID" value="AIN96455.1"/>
    <property type="molecule type" value="Genomic_DNA"/>
</dbReference>
<gene>
    <name evidence="1" type="ORF">LPMP_130250</name>
</gene>
<dbReference type="OrthoDB" id="411991at2759"/>